<proteinExistence type="predicted"/>
<dbReference type="AlphaFoldDB" id="A0A811PVB9"/>
<reference evidence="2" key="1">
    <citation type="submission" date="2020-10" db="EMBL/GenBank/DDBJ databases">
        <authorList>
            <person name="Han B."/>
            <person name="Lu T."/>
            <person name="Zhao Q."/>
            <person name="Huang X."/>
            <person name="Zhao Y."/>
        </authorList>
    </citation>
    <scope>NUCLEOTIDE SEQUENCE</scope>
</reference>
<keyword evidence="3" id="KW-1185">Reference proteome</keyword>
<keyword evidence="1" id="KW-0472">Membrane</keyword>
<protein>
    <submittedName>
        <fullName evidence="2">Uncharacterized protein</fullName>
    </submittedName>
</protein>
<evidence type="ECO:0000313" key="3">
    <source>
        <dbReference type="Proteomes" id="UP000604825"/>
    </source>
</evidence>
<dbReference type="Proteomes" id="UP000604825">
    <property type="component" value="Unassembled WGS sequence"/>
</dbReference>
<keyword evidence="1" id="KW-1133">Transmembrane helix</keyword>
<feature type="transmembrane region" description="Helical" evidence="1">
    <location>
        <begin position="59"/>
        <end position="82"/>
    </location>
</feature>
<accession>A0A811PVB9</accession>
<sequence>MALALALELVDASLDGVGRVALVVFVAVGVGGLPEAFVCGRLLGLASLELLYERLDAHVVLLLLLLLWLFLLVLAVLCAAVLSLPLALALDLSEQLVHDPLALDLLVGPGAPAEAENARCRRGGVIREPR</sequence>
<evidence type="ECO:0000313" key="2">
    <source>
        <dbReference type="EMBL" id="CAD6248550.1"/>
    </source>
</evidence>
<feature type="transmembrane region" description="Helical" evidence="1">
    <location>
        <begin position="20"/>
        <end position="38"/>
    </location>
</feature>
<gene>
    <name evidence="2" type="ORF">NCGR_LOCUS32675</name>
</gene>
<evidence type="ECO:0000256" key="1">
    <source>
        <dbReference type="SAM" id="Phobius"/>
    </source>
</evidence>
<organism evidence="2 3">
    <name type="scientific">Miscanthus lutarioriparius</name>
    <dbReference type="NCBI Taxonomy" id="422564"/>
    <lineage>
        <taxon>Eukaryota</taxon>
        <taxon>Viridiplantae</taxon>
        <taxon>Streptophyta</taxon>
        <taxon>Embryophyta</taxon>
        <taxon>Tracheophyta</taxon>
        <taxon>Spermatophyta</taxon>
        <taxon>Magnoliopsida</taxon>
        <taxon>Liliopsida</taxon>
        <taxon>Poales</taxon>
        <taxon>Poaceae</taxon>
        <taxon>PACMAD clade</taxon>
        <taxon>Panicoideae</taxon>
        <taxon>Andropogonodae</taxon>
        <taxon>Andropogoneae</taxon>
        <taxon>Saccharinae</taxon>
        <taxon>Miscanthus</taxon>
    </lineage>
</organism>
<dbReference type="EMBL" id="CAJGYO010000007">
    <property type="protein sequence ID" value="CAD6248550.1"/>
    <property type="molecule type" value="Genomic_DNA"/>
</dbReference>
<keyword evidence="1" id="KW-0812">Transmembrane</keyword>
<comment type="caution">
    <text evidence="2">The sequence shown here is derived from an EMBL/GenBank/DDBJ whole genome shotgun (WGS) entry which is preliminary data.</text>
</comment>
<name>A0A811PVB9_9POAL</name>